<name>W1P4Y2_AMBTC</name>
<reference evidence="2" key="1">
    <citation type="journal article" date="2013" name="Science">
        <title>The Amborella genome and the evolution of flowering plants.</title>
        <authorList>
            <consortium name="Amborella Genome Project"/>
        </authorList>
    </citation>
    <scope>NUCLEOTIDE SEQUENCE [LARGE SCALE GENOMIC DNA]</scope>
</reference>
<dbReference type="PANTHER" id="PTHR48223">
    <property type="entry name" value="DEFECTIVE 2759, PUTATIVE ISOFORM 1-RELATED"/>
    <property type="match status" value="1"/>
</dbReference>
<dbReference type="OMA" id="SDILWRW"/>
<dbReference type="HOGENOM" id="CLU_1477094_0_0_1"/>
<dbReference type="Gramene" id="ERN02684">
    <property type="protein sequence ID" value="ERN02684"/>
    <property type="gene ID" value="AMTR_s00085p00094900"/>
</dbReference>
<evidence type="ECO:0000313" key="2">
    <source>
        <dbReference type="Proteomes" id="UP000017836"/>
    </source>
</evidence>
<gene>
    <name evidence="1" type="ORF">AMTR_s00085p00094900</name>
</gene>
<proteinExistence type="predicted"/>
<dbReference type="Proteomes" id="UP000017836">
    <property type="component" value="Unassembled WGS sequence"/>
</dbReference>
<organism evidence="1 2">
    <name type="scientific">Amborella trichopoda</name>
    <dbReference type="NCBI Taxonomy" id="13333"/>
    <lineage>
        <taxon>Eukaryota</taxon>
        <taxon>Viridiplantae</taxon>
        <taxon>Streptophyta</taxon>
        <taxon>Embryophyta</taxon>
        <taxon>Tracheophyta</taxon>
        <taxon>Spermatophyta</taxon>
        <taxon>Magnoliopsida</taxon>
        <taxon>Amborellales</taxon>
        <taxon>Amborellaceae</taxon>
        <taxon>Amborella</taxon>
    </lineage>
</organism>
<keyword evidence="2" id="KW-1185">Reference proteome</keyword>
<dbReference type="AlphaFoldDB" id="W1P4Y2"/>
<dbReference type="EMBL" id="KI394487">
    <property type="protein sequence ID" value="ERN02684.1"/>
    <property type="molecule type" value="Genomic_DNA"/>
</dbReference>
<sequence length="183" mass="20313">MALLTHPTQGSCAASSLRLKPWTKAVKAKPTLSFCRIGRIDRCNLPKNRLHLSIGSQPIVLSQRKPLRITAFKGGAHSDSDGDDDPNPSKASIRLSYASKVREDVIEASQDVSDILWRWLMMLRAPTFNQKSDCITQEVPARDEQPSKKKPISLQYKVGRLSKAMLVSFLSLDATIKFPVAVL</sequence>
<protein>
    <submittedName>
        <fullName evidence="1">Uncharacterized protein</fullName>
    </submittedName>
</protein>
<accession>W1P4Y2</accession>
<evidence type="ECO:0000313" key="1">
    <source>
        <dbReference type="EMBL" id="ERN02684.1"/>
    </source>
</evidence>
<dbReference type="PANTHER" id="PTHR48223:SF1">
    <property type="entry name" value="ABC TRANSMEMBRANE TYPE-1 DOMAIN-CONTAINING PROTEIN"/>
    <property type="match status" value="1"/>
</dbReference>